<gene>
    <name evidence="2" type="ORF">Vqi01_42310</name>
</gene>
<reference evidence="2 3" key="1">
    <citation type="submission" date="2021-01" db="EMBL/GenBank/DDBJ databases">
        <title>Whole genome shotgun sequence of Verrucosispora qiuiae NBRC 106684.</title>
        <authorList>
            <person name="Komaki H."/>
            <person name="Tamura T."/>
        </authorList>
    </citation>
    <scope>NUCLEOTIDE SEQUENCE [LARGE SCALE GENOMIC DNA]</scope>
    <source>
        <strain evidence="2 3">NBRC 106684</strain>
    </source>
</reference>
<evidence type="ECO:0000313" key="3">
    <source>
        <dbReference type="Proteomes" id="UP000653076"/>
    </source>
</evidence>
<proteinExistence type="predicted"/>
<dbReference type="EMBL" id="BOPC01000061">
    <property type="protein sequence ID" value="GIJ29069.1"/>
    <property type="molecule type" value="Genomic_DNA"/>
</dbReference>
<sequence>MGLWSLLDSAPARLAGRGSDLLQLAVLSVTALVALHGVAATWLISNHVAATALVAVPAAVVAVTVACYIRYVHMPADFVIEELNGLLIVTRVKGESGRDYHRYTYSRRQRVRAARHNLRLIGIRSHWSGQSRTVKQVTSLFPEHRLLDPALPEEDGRVHRWLYLHGPIARGRQLDVGIIHVFEDVYAPMKPYYRESGEERPVRRLSVRVRFDLDNAPVEAWQVVWKRSRAGTTRQEVARVECRPINDPNTGSVIYELLKSRPDPGCAYGICWRWPAGGSREETAGTLMAVGQQSTKI</sequence>
<protein>
    <recommendedName>
        <fullName evidence="4">SMODS-associating 2TM beta-strand rich effector domain-containing protein</fullName>
    </recommendedName>
</protein>
<organism evidence="2 3">
    <name type="scientific">Micromonospora qiuiae</name>
    <dbReference type="NCBI Taxonomy" id="502268"/>
    <lineage>
        <taxon>Bacteria</taxon>
        <taxon>Bacillati</taxon>
        <taxon>Actinomycetota</taxon>
        <taxon>Actinomycetes</taxon>
        <taxon>Micromonosporales</taxon>
        <taxon>Micromonosporaceae</taxon>
        <taxon>Micromonospora</taxon>
    </lineage>
</organism>
<keyword evidence="1" id="KW-1133">Transmembrane helix</keyword>
<keyword evidence="1" id="KW-0472">Membrane</keyword>
<name>A0ABQ4JHW2_9ACTN</name>
<evidence type="ECO:0008006" key="4">
    <source>
        <dbReference type="Google" id="ProtNLM"/>
    </source>
</evidence>
<evidence type="ECO:0000313" key="2">
    <source>
        <dbReference type="EMBL" id="GIJ29069.1"/>
    </source>
</evidence>
<evidence type="ECO:0000256" key="1">
    <source>
        <dbReference type="SAM" id="Phobius"/>
    </source>
</evidence>
<keyword evidence="3" id="KW-1185">Reference proteome</keyword>
<dbReference type="Proteomes" id="UP000653076">
    <property type="component" value="Unassembled WGS sequence"/>
</dbReference>
<accession>A0ABQ4JHW2</accession>
<feature type="transmembrane region" description="Helical" evidence="1">
    <location>
        <begin position="21"/>
        <end position="44"/>
    </location>
</feature>
<keyword evidence="1" id="KW-0812">Transmembrane</keyword>
<feature type="transmembrane region" description="Helical" evidence="1">
    <location>
        <begin position="50"/>
        <end position="69"/>
    </location>
</feature>
<comment type="caution">
    <text evidence="2">The sequence shown here is derived from an EMBL/GenBank/DDBJ whole genome shotgun (WGS) entry which is preliminary data.</text>
</comment>